<protein>
    <submittedName>
        <fullName evidence="1">Uncharacterized protein</fullName>
    </submittedName>
</protein>
<organism evidence="1 2">
    <name type="scientific">Molorchus minor</name>
    <dbReference type="NCBI Taxonomy" id="1323400"/>
    <lineage>
        <taxon>Eukaryota</taxon>
        <taxon>Metazoa</taxon>
        <taxon>Ecdysozoa</taxon>
        <taxon>Arthropoda</taxon>
        <taxon>Hexapoda</taxon>
        <taxon>Insecta</taxon>
        <taxon>Pterygota</taxon>
        <taxon>Neoptera</taxon>
        <taxon>Endopterygota</taxon>
        <taxon>Coleoptera</taxon>
        <taxon>Polyphaga</taxon>
        <taxon>Cucujiformia</taxon>
        <taxon>Chrysomeloidea</taxon>
        <taxon>Cerambycidae</taxon>
        <taxon>Lamiinae</taxon>
        <taxon>Monochamini</taxon>
        <taxon>Molorchus</taxon>
    </lineage>
</organism>
<sequence length="85" mass="9365">MVDVKILSRINNSFKINAHCAVLSGASTVEEGVQLVSELNKMLNSAQFHLHKWNSNNTSILTGVTHSKSQGHVNINSEYPFSKVL</sequence>
<accession>A0ABQ9J7R4</accession>
<reference evidence="1" key="1">
    <citation type="journal article" date="2023" name="Insect Mol. Biol.">
        <title>Genome sequencing provides insights into the evolution of gene families encoding plant cell wall-degrading enzymes in longhorned beetles.</title>
        <authorList>
            <person name="Shin N.R."/>
            <person name="Okamura Y."/>
            <person name="Kirsch R."/>
            <person name="Pauchet Y."/>
        </authorList>
    </citation>
    <scope>NUCLEOTIDE SEQUENCE</scope>
    <source>
        <strain evidence="1">MMC_N1</strain>
    </source>
</reference>
<name>A0ABQ9J7R4_9CUCU</name>
<proteinExistence type="predicted"/>
<evidence type="ECO:0000313" key="1">
    <source>
        <dbReference type="EMBL" id="KAJ8974196.1"/>
    </source>
</evidence>
<feature type="non-terminal residue" evidence="1">
    <location>
        <position position="85"/>
    </location>
</feature>
<gene>
    <name evidence="1" type="ORF">NQ317_011341</name>
</gene>
<comment type="caution">
    <text evidence="1">The sequence shown here is derived from an EMBL/GenBank/DDBJ whole genome shotgun (WGS) entry which is preliminary data.</text>
</comment>
<dbReference type="EMBL" id="JAPWTJ010001037">
    <property type="protein sequence ID" value="KAJ8974196.1"/>
    <property type="molecule type" value="Genomic_DNA"/>
</dbReference>
<evidence type="ECO:0000313" key="2">
    <source>
        <dbReference type="Proteomes" id="UP001162164"/>
    </source>
</evidence>
<dbReference type="Proteomes" id="UP001162164">
    <property type="component" value="Unassembled WGS sequence"/>
</dbReference>
<keyword evidence="2" id="KW-1185">Reference proteome</keyword>